<evidence type="ECO:0000313" key="3">
    <source>
        <dbReference type="Proteomes" id="UP000236161"/>
    </source>
</evidence>
<sequence>MKAQNKAAQPEQSTTERSKMGQEIEEIFRANKKKRKESEGRSAAKAVEGRGKQGKSEKKRRGVDVESEKKKKGFNANDSLDNRTMRRKTAEGLPIYSAEELGIGDPKPGGTALCPFDCLCCF</sequence>
<feature type="region of interest" description="Disordered" evidence="1">
    <location>
        <begin position="1"/>
        <end position="86"/>
    </location>
</feature>
<dbReference type="InterPro" id="IPR013885">
    <property type="entry name" value="DUF1764_euk"/>
</dbReference>
<feature type="compositionally biased region" description="Basic and acidic residues" evidence="1">
    <location>
        <begin position="36"/>
        <end position="69"/>
    </location>
</feature>
<accession>A0A2I0B7J3</accession>
<evidence type="ECO:0008006" key="4">
    <source>
        <dbReference type="Google" id="ProtNLM"/>
    </source>
</evidence>
<name>A0A2I0B7J3_9ASPA</name>
<dbReference type="AlphaFoldDB" id="A0A2I0B7J3"/>
<protein>
    <recommendedName>
        <fullName evidence="4">DUF1764 domain-containing protein</fullName>
    </recommendedName>
</protein>
<dbReference type="EMBL" id="KZ451907">
    <property type="protein sequence ID" value="PKA63764.1"/>
    <property type="molecule type" value="Genomic_DNA"/>
</dbReference>
<dbReference type="PANTHER" id="PTHR34066">
    <property type="entry name" value="GROWTH FACTOR 2"/>
    <property type="match status" value="1"/>
</dbReference>
<proteinExistence type="predicted"/>
<keyword evidence="3" id="KW-1185">Reference proteome</keyword>
<organism evidence="2 3">
    <name type="scientific">Apostasia shenzhenica</name>
    <dbReference type="NCBI Taxonomy" id="1088818"/>
    <lineage>
        <taxon>Eukaryota</taxon>
        <taxon>Viridiplantae</taxon>
        <taxon>Streptophyta</taxon>
        <taxon>Embryophyta</taxon>
        <taxon>Tracheophyta</taxon>
        <taxon>Spermatophyta</taxon>
        <taxon>Magnoliopsida</taxon>
        <taxon>Liliopsida</taxon>
        <taxon>Asparagales</taxon>
        <taxon>Orchidaceae</taxon>
        <taxon>Apostasioideae</taxon>
        <taxon>Apostasia</taxon>
    </lineage>
</organism>
<dbReference type="PANTHER" id="PTHR34066:SF1">
    <property type="entry name" value="DUF1764 FAMILY PROTEIN"/>
    <property type="match status" value="1"/>
</dbReference>
<dbReference type="Pfam" id="PF08576">
    <property type="entry name" value="DUF1764"/>
    <property type="match status" value="1"/>
</dbReference>
<gene>
    <name evidence="2" type="ORF">AXF42_Ash017048</name>
</gene>
<dbReference type="Proteomes" id="UP000236161">
    <property type="component" value="Unassembled WGS sequence"/>
</dbReference>
<evidence type="ECO:0000256" key="1">
    <source>
        <dbReference type="SAM" id="MobiDB-lite"/>
    </source>
</evidence>
<feature type="compositionally biased region" description="Polar residues" evidence="1">
    <location>
        <begin position="1"/>
        <end position="13"/>
    </location>
</feature>
<evidence type="ECO:0000313" key="2">
    <source>
        <dbReference type="EMBL" id="PKA63764.1"/>
    </source>
</evidence>
<feature type="compositionally biased region" description="Basic and acidic residues" evidence="1">
    <location>
        <begin position="14"/>
        <end position="29"/>
    </location>
</feature>
<reference evidence="2 3" key="1">
    <citation type="journal article" date="2017" name="Nature">
        <title>The Apostasia genome and the evolution of orchids.</title>
        <authorList>
            <person name="Zhang G.Q."/>
            <person name="Liu K.W."/>
            <person name="Li Z."/>
            <person name="Lohaus R."/>
            <person name="Hsiao Y.Y."/>
            <person name="Niu S.C."/>
            <person name="Wang J.Y."/>
            <person name="Lin Y.C."/>
            <person name="Xu Q."/>
            <person name="Chen L.J."/>
            <person name="Yoshida K."/>
            <person name="Fujiwara S."/>
            <person name="Wang Z.W."/>
            <person name="Zhang Y.Q."/>
            <person name="Mitsuda N."/>
            <person name="Wang M."/>
            <person name="Liu G.H."/>
            <person name="Pecoraro L."/>
            <person name="Huang H.X."/>
            <person name="Xiao X.J."/>
            <person name="Lin M."/>
            <person name="Wu X.Y."/>
            <person name="Wu W.L."/>
            <person name="Chen Y.Y."/>
            <person name="Chang S.B."/>
            <person name="Sakamoto S."/>
            <person name="Ohme-Takagi M."/>
            <person name="Yagi M."/>
            <person name="Zeng S.J."/>
            <person name="Shen C.Y."/>
            <person name="Yeh C.M."/>
            <person name="Luo Y.B."/>
            <person name="Tsai W.C."/>
            <person name="Van de Peer Y."/>
            <person name="Liu Z.J."/>
        </authorList>
    </citation>
    <scope>NUCLEOTIDE SEQUENCE [LARGE SCALE GENOMIC DNA]</scope>
    <source>
        <strain evidence="3">cv. Shenzhen</strain>
        <tissue evidence="2">Stem</tissue>
    </source>
</reference>
<dbReference type="OrthoDB" id="20835at2759"/>